<dbReference type="EMBL" id="BAAAZR010000010">
    <property type="protein sequence ID" value="GAA3818149.1"/>
    <property type="molecule type" value="Genomic_DNA"/>
</dbReference>
<evidence type="ECO:0000313" key="3">
    <source>
        <dbReference type="Proteomes" id="UP001500888"/>
    </source>
</evidence>
<feature type="chain" id="PRO_5046966691" evidence="1">
    <location>
        <begin position="26"/>
        <end position="208"/>
    </location>
</feature>
<comment type="caution">
    <text evidence="2">The sequence shown here is derived from an EMBL/GenBank/DDBJ whole genome shotgun (WGS) entry which is preliminary data.</text>
</comment>
<keyword evidence="1" id="KW-0732">Signal</keyword>
<dbReference type="RefSeq" id="WP_344942986.1">
    <property type="nucleotide sequence ID" value="NZ_BAAAZR010000010.1"/>
</dbReference>
<evidence type="ECO:0000313" key="2">
    <source>
        <dbReference type="EMBL" id="GAA3818149.1"/>
    </source>
</evidence>
<accession>A0ABP7IH28</accession>
<keyword evidence="3" id="KW-1185">Reference proteome</keyword>
<protein>
    <submittedName>
        <fullName evidence="2">Uncharacterized protein</fullName>
    </submittedName>
</protein>
<feature type="signal peptide" evidence="1">
    <location>
        <begin position="1"/>
        <end position="25"/>
    </location>
</feature>
<proteinExistence type="predicted"/>
<evidence type="ECO:0000256" key="1">
    <source>
        <dbReference type="SAM" id="SignalP"/>
    </source>
</evidence>
<name>A0ABP7IH28_9ACTN</name>
<reference evidence="3" key="1">
    <citation type="journal article" date="2019" name="Int. J. Syst. Evol. Microbiol.">
        <title>The Global Catalogue of Microorganisms (GCM) 10K type strain sequencing project: providing services to taxonomists for standard genome sequencing and annotation.</title>
        <authorList>
            <consortium name="The Broad Institute Genomics Platform"/>
            <consortium name="The Broad Institute Genome Sequencing Center for Infectious Disease"/>
            <person name="Wu L."/>
            <person name="Ma J."/>
        </authorList>
    </citation>
    <scope>NUCLEOTIDE SEQUENCE [LARGE SCALE GENOMIC DNA]</scope>
    <source>
        <strain evidence="3">JCM 16908</strain>
    </source>
</reference>
<dbReference type="Proteomes" id="UP001500888">
    <property type="component" value="Unassembled WGS sequence"/>
</dbReference>
<sequence>MRVPRLLVVSAALLGVVLISPPASAAPAAQAAAGKTFSGQGDDVARITATKARAIITLTHRGEENFVVWALKPGGKQSELVVNTIGDYSGTNVFNVYSWSKTSAFEINADGDWKAVVRPISHAPLWKTATVRNQGDKVVKLKAPTRGLRTLRYKHSGDGHFAIYAFPLAGNPDLLVNKIGAVGGKVRIPAGTKYVSVSANGKWYMTRD</sequence>
<organism evidence="2 3">
    <name type="scientific">Sphaerisporangium flaviroseum</name>
    <dbReference type="NCBI Taxonomy" id="509199"/>
    <lineage>
        <taxon>Bacteria</taxon>
        <taxon>Bacillati</taxon>
        <taxon>Actinomycetota</taxon>
        <taxon>Actinomycetes</taxon>
        <taxon>Streptosporangiales</taxon>
        <taxon>Streptosporangiaceae</taxon>
        <taxon>Sphaerisporangium</taxon>
    </lineage>
</organism>
<gene>
    <name evidence="2" type="ORF">GCM10022226_43390</name>
</gene>